<dbReference type="AlphaFoldDB" id="A0A4S8MGF0"/>
<keyword evidence="3" id="KW-1185">Reference proteome</keyword>
<organism evidence="2 3">
    <name type="scientific">Dendrothele bispora (strain CBS 962.96)</name>
    <dbReference type="NCBI Taxonomy" id="1314807"/>
    <lineage>
        <taxon>Eukaryota</taxon>
        <taxon>Fungi</taxon>
        <taxon>Dikarya</taxon>
        <taxon>Basidiomycota</taxon>
        <taxon>Agaricomycotina</taxon>
        <taxon>Agaricomycetes</taxon>
        <taxon>Agaricomycetidae</taxon>
        <taxon>Agaricales</taxon>
        <taxon>Agaricales incertae sedis</taxon>
        <taxon>Dendrothele</taxon>
    </lineage>
</organism>
<gene>
    <name evidence="2" type="ORF">K435DRAFT_853435</name>
</gene>
<feature type="compositionally biased region" description="Polar residues" evidence="1">
    <location>
        <begin position="101"/>
        <end position="112"/>
    </location>
</feature>
<evidence type="ECO:0000313" key="2">
    <source>
        <dbReference type="EMBL" id="THV01743.1"/>
    </source>
</evidence>
<evidence type="ECO:0000256" key="1">
    <source>
        <dbReference type="SAM" id="MobiDB-lite"/>
    </source>
</evidence>
<dbReference type="Proteomes" id="UP000297245">
    <property type="component" value="Unassembled WGS sequence"/>
</dbReference>
<protein>
    <submittedName>
        <fullName evidence="2">Uncharacterized protein</fullName>
    </submittedName>
</protein>
<sequence>MASPPSQYFAVVVIRITNDQGSFLCFISRDTSIPVELIELSEAEATNLHSNPSPQNSSQSSSCHMCGGHSAPSCPRAREARSSDPDLDLDTDSFSSLPSLVTPSNSPSNSSIMLPIVRPDTPLPGYDHPPSYSSNMPVSPSYIRLSPITYPLSDLEIAYVDLAMYQLEEQDLYYKAWANSLWKPHSPFHTPYHRVRLSFIKHSTERSGFHRSEDLYYFRLSLKR</sequence>
<accession>A0A4S8MGF0</accession>
<dbReference type="EMBL" id="ML179085">
    <property type="protein sequence ID" value="THV01743.1"/>
    <property type="molecule type" value="Genomic_DNA"/>
</dbReference>
<feature type="region of interest" description="Disordered" evidence="1">
    <location>
        <begin position="74"/>
        <end position="116"/>
    </location>
</feature>
<proteinExistence type="predicted"/>
<reference evidence="2 3" key="1">
    <citation type="journal article" date="2019" name="Nat. Ecol. Evol.">
        <title>Megaphylogeny resolves global patterns of mushroom evolution.</title>
        <authorList>
            <person name="Varga T."/>
            <person name="Krizsan K."/>
            <person name="Foldi C."/>
            <person name="Dima B."/>
            <person name="Sanchez-Garcia M."/>
            <person name="Sanchez-Ramirez S."/>
            <person name="Szollosi G.J."/>
            <person name="Szarkandi J.G."/>
            <person name="Papp V."/>
            <person name="Albert L."/>
            <person name="Andreopoulos W."/>
            <person name="Angelini C."/>
            <person name="Antonin V."/>
            <person name="Barry K.W."/>
            <person name="Bougher N.L."/>
            <person name="Buchanan P."/>
            <person name="Buyck B."/>
            <person name="Bense V."/>
            <person name="Catcheside P."/>
            <person name="Chovatia M."/>
            <person name="Cooper J."/>
            <person name="Damon W."/>
            <person name="Desjardin D."/>
            <person name="Finy P."/>
            <person name="Geml J."/>
            <person name="Haridas S."/>
            <person name="Hughes K."/>
            <person name="Justo A."/>
            <person name="Karasinski D."/>
            <person name="Kautmanova I."/>
            <person name="Kiss B."/>
            <person name="Kocsube S."/>
            <person name="Kotiranta H."/>
            <person name="LaButti K.M."/>
            <person name="Lechner B.E."/>
            <person name="Liimatainen K."/>
            <person name="Lipzen A."/>
            <person name="Lukacs Z."/>
            <person name="Mihaltcheva S."/>
            <person name="Morgado L.N."/>
            <person name="Niskanen T."/>
            <person name="Noordeloos M.E."/>
            <person name="Ohm R.A."/>
            <person name="Ortiz-Santana B."/>
            <person name="Ovrebo C."/>
            <person name="Racz N."/>
            <person name="Riley R."/>
            <person name="Savchenko A."/>
            <person name="Shiryaev A."/>
            <person name="Soop K."/>
            <person name="Spirin V."/>
            <person name="Szebenyi C."/>
            <person name="Tomsovsky M."/>
            <person name="Tulloss R.E."/>
            <person name="Uehling J."/>
            <person name="Grigoriev I.V."/>
            <person name="Vagvolgyi C."/>
            <person name="Papp T."/>
            <person name="Martin F.M."/>
            <person name="Miettinen O."/>
            <person name="Hibbett D.S."/>
            <person name="Nagy L.G."/>
        </authorList>
    </citation>
    <scope>NUCLEOTIDE SEQUENCE [LARGE SCALE GENOMIC DNA]</scope>
    <source>
        <strain evidence="2 3">CBS 962.96</strain>
    </source>
</reference>
<name>A0A4S8MGF0_DENBC</name>
<evidence type="ECO:0000313" key="3">
    <source>
        <dbReference type="Proteomes" id="UP000297245"/>
    </source>
</evidence>